<evidence type="ECO:0000259" key="12">
    <source>
        <dbReference type="PROSITE" id="PS50255"/>
    </source>
</evidence>
<evidence type="ECO:0000256" key="7">
    <source>
        <dbReference type="ARBA" id="ARBA00023002"/>
    </source>
</evidence>
<evidence type="ECO:0000313" key="14">
    <source>
        <dbReference type="Proteomes" id="UP001603857"/>
    </source>
</evidence>
<dbReference type="AlphaFoldDB" id="A0ABD1L9Y6"/>
<comment type="pathway">
    <text evidence="2">Lipid metabolism.</text>
</comment>
<dbReference type="Pfam" id="PF00173">
    <property type="entry name" value="Cyt-b5"/>
    <property type="match status" value="1"/>
</dbReference>
<keyword evidence="4" id="KW-0812">Transmembrane</keyword>
<dbReference type="PANTHER" id="PTHR19353:SF30">
    <property type="entry name" value="DELTA 8-(E)-SPHINGOLIPID DESATURASE"/>
    <property type="match status" value="1"/>
</dbReference>
<keyword evidence="6" id="KW-1133">Transmembrane helix</keyword>
<evidence type="ECO:0000256" key="2">
    <source>
        <dbReference type="ARBA" id="ARBA00005189"/>
    </source>
</evidence>
<evidence type="ECO:0000256" key="3">
    <source>
        <dbReference type="ARBA" id="ARBA00009295"/>
    </source>
</evidence>
<keyword evidence="5" id="KW-0479">Metal-binding</keyword>
<keyword evidence="9" id="KW-0443">Lipid metabolism</keyword>
<dbReference type="SMART" id="SM01117">
    <property type="entry name" value="Cyt-b5"/>
    <property type="match status" value="1"/>
</dbReference>
<comment type="caution">
    <text evidence="13">The sequence shown here is derived from an EMBL/GenBank/DDBJ whole genome shotgun (WGS) entry which is preliminary data.</text>
</comment>
<name>A0ABD1L9Y6_9FABA</name>
<dbReference type="Gene3D" id="3.10.120.10">
    <property type="entry name" value="Cytochrome b5-like heme/steroid binding domain"/>
    <property type="match status" value="1"/>
</dbReference>
<evidence type="ECO:0000256" key="9">
    <source>
        <dbReference type="ARBA" id="ARBA00023098"/>
    </source>
</evidence>
<dbReference type="InterPro" id="IPR012171">
    <property type="entry name" value="Fatty_acid_desaturase"/>
</dbReference>
<feature type="domain" description="Cytochrome b5 heme-binding" evidence="12">
    <location>
        <begin position="56"/>
        <end position="108"/>
    </location>
</feature>
<dbReference type="PROSITE" id="PS50255">
    <property type="entry name" value="CYTOCHROME_B5_2"/>
    <property type="match status" value="1"/>
</dbReference>
<evidence type="ECO:0000256" key="6">
    <source>
        <dbReference type="ARBA" id="ARBA00022989"/>
    </source>
</evidence>
<keyword evidence="7" id="KW-0560">Oxidoreductase</keyword>
<evidence type="ECO:0000256" key="4">
    <source>
        <dbReference type="ARBA" id="ARBA00022692"/>
    </source>
</evidence>
<evidence type="ECO:0000256" key="8">
    <source>
        <dbReference type="ARBA" id="ARBA00023004"/>
    </source>
</evidence>
<evidence type="ECO:0000256" key="5">
    <source>
        <dbReference type="ARBA" id="ARBA00022723"/>
    </source>
</evidence>
<organism evidence="13 14">
    <name type="scientific">Flemingia macrophylla</name>
    <dbReference type="NCBI Taxonomy" id="520843"/>
    <lineage>
        <taxon>Eukaryota</taxon>
        <taxon>Viridiplantae</taxon>
        <taxon>Streptophyta</taxon>
        <taxon>Embryophyta</taxon>
        <taxon>Tracheophyta</taxon>
        <taxon>Spermatophyta</taxon>
        <taxon>Magnoliopsida</taxon>
        <taxon>eudicotyledons</taxon>
        <taxon>Gunneridae</taxon>
        <taxon>Pentapetalae</taxon>
        <taxon>rosids</taxon>
        <taxon>fabids</taxon>
        <taxon>Fabales</taxon>
        <taxon>Fabaceae</taxon>
        <taxon>Papilionoideae</taxon>
        <taxon>50 kb inversion clade</taxon>
        <taxon>NPAAA clade</taxon>
        <taxon>indigoferoid/millettioid clade</taxon>
        <taxon>Phaseoleae</taxon>
        <taxon>Flemingia</taxon>
    </lineage>
</organism>
<dbReference type="SUPFAM" id="SSF55856">
    <property type="entry name" value="Cytochrome b5-like heme/steroid binding domain"/>
    <property type="match status" value="1"/>
</dbReference>
<reference evidence="13 14" key="1">
    <citation type="submission" date="2024-08" db="EMBL/GenBank/DDBJ databases">
        <title>Insights into the chromosomal genome structure of Flemingia macrophylla.</title>
        <authorList>
            <person name="Ding Y."/>
            <person name="Zhao Y."/>
            <person name="Bi W."/>
            <person name="Wu M."/>
            <person name="Zhao G."/>
            <person name="Gong Y."/>
            <person name="Li W."/>
            <person name="Zhang P."/>
        </authorList>
    </citation>
    <scope>NUCLEOTIDE SEQUENCE [LARGE SCALE GENOMIC DNA]</scope>
    <source>
        <strain evidence="13">DYQJB</strain>
        <tissue evidence="13">Leaf</tissue>
    </source>
</reference>
<dbReference type="GO" id="GO:0016020">
    <property type="term" value="C:membrane"/>
    <property type="evidence" value="ECO:0007669"/>
    <property type="project" value="UniProtKB-SubCell"/>
</dbReference>
<evidence type="ECO:0000256" key="10">
    <source>
        <dbReference type="ARBA" id="ARBA00023136"/>
    </source>
</evidence>
<dbReference type="GO" id="GO:0016717">
    <property type="term" value="F:oxidoreductase activity, acting on paired donors, with oxidation of a pair of donors resulting in the reduction of molecular oxygen to two molecules of water"/>
    <property type="evidence" value="ECO:0007669"/>
    <property type="project" value="UniProtKB-ARBA"/>
</dbReference>
<dbReference type="Proteomes" id="UP001603857">
    <property type="component" value="Unassembled WGS sequence"/>
</dbReference>
<dbReference type="GO" id="GO:0046872">
    <property type="term" value="F:metal ion binding"/>
    <property type="evidence" value="ECO:0007669"/>
    <property type="project" value="UniProtKB-KW"/>
</dbReference>
<keyword evidence="10" id="KW-0472">Membrane</keyword>
<comment type="similarity">
    <text evidence="3">Belongs to the fatty acid desaturase type 1 family.</text>
</comment>
<dbReference type="InterPro" id="IPR001199">
    <property type="entry name" value="Cyt_B5-like_heme/steroid-bd"/>
</dbReference>
<protein>
    <recommendedName>
        <fullName evidence="12">Cytochrome b5 heme-binding domain-containing protein</fullName>
    </recommendedName>
</protein>
<evidence type="ECO:0000256" key="11">
    <source>
        <dbReference type="SAM" id="MobiDB-lite"/>
    </source>
</evidence>
<keyword evidence="8" id="KW-0408">Iron</keyword>
<feature type="region of interest" description="Disordered" evidence="11">
    <location>
        <begin position="128"/>
        <end position="150"/>
    </location>
</feature>
<proteinExistence type="inferred from homology"/>
<sequence length="245" mass="26866">MGNKSDKLAYDGCDSGQSVADQTLNDILWEKQYLVTFSAVSYLNHVFSYSNTISFLREQINTLEDAWISIDGAVYDVTEWLHRHPDDSLPFFTLARRDATDAFLAFHPPLGGPPVPAALEELPAPGWPHHGGAALRDPPAPGPLGGRRGPLGASLRARTLRCPDWVGLDPEWVDRARLWALQRDAESGGEPGGPDPLGQRALAGIGIGWWKWNHNAHHISRNSLDFDPDLQDCHSSLSRAPSSPP</sequence>
<keyword evidence="14" id="KW-1185">Reference proteome</keyword>
<comment type="subcellular location">
    <subcellularLocation>
        <location evidence="1">Membrane</location>
        <topology evidence="1">Multi-pass membrane protein</topology>
    </subcellularLocation>
</comment>
<evidence type="ECO:0000256" key="1">
    <source>
        <dbReference type="ARBA" id="ARBA00004141"/>
    </source>
</evidence>
<evidence type="ECO:0000313" key="13">
    <source>
        <dbReference type="EMBL" id="KAL2320320.1"/>
    </source>
</evidence>
<gene>
    <name evidence="13" type="ORF">Fmac_029289</name>
</gene>
<dbReference type="EMBL" id="JBGMDY010000010">
    <property type="protein sequence ID" value="KAL2320320.1"/>
    <property type="molecule type" value="Genomic_DNA"/>
</dbReference>
<accession>A0ABD1L9Y6</accession>
<dbReference type="PANTHER" id="PTHR19353">
    <property type="entry name" value="FATTY ACID DESATURASE 2"/>
    <property type="match status" value="1"/>
</dbReference>
<dbReference type="InterPro" id="IPR036400">
    <property type="entry name" value="Cyt_B5-like_heme/steroid_sf"/>
</dbReference>
<dbReference type="GO" id="GO:0006629">
    <property type="term" value="P:lipid metabolic process"/>
    <property type="evidence" value="ECO:0007669"/>
    <property type="project" value="UniProtKB-KW"/>
</dbReference>